<evidence type="ECO:0000313" key="3">
    <source>
        <dbReference type="EMBL" id="AFP37686.1"/>
    </source>
</evidence>
<dbReference type="EMBL" id="CP001663">
    <property type="protein sequence ID" value="AFP37686.1"/>
    <property type="molecule type" value="Genomic_DNA"/>
</dbReference>
<dbReference type="SUPFAM" id="SSF52402">
    <property type="entry name" value="Adenine nucleotide alpha hydrolases-like"/>
    <property type="match status" value="1"/>
</dbReference>
<dbReference type="InterPro" id="IPR002500">
    <property type="entry name" value="PAPS_reduct_dom"/>
</dbReference>
<accession>I7G3E1</accession>
<dbReference type="Pfam" id="PF01507">
    <property type="entry name" value="PAPS_reduct"/>
    <property type="match status" value="1"/>
</dbReference>
<dbReference type="KEGG" id="msg:MSMEI_1210"/>
<keyword evidence="1" id="KW-0175">Coiled coil</keyword>
<dbReference type="InterPro" id="IPR014729">
    <property type="entry name" value="Rossmann-like_a/b/a_fold"/>
</dbReference>
<name>I7G3E1_MYCS2</name>
<organism evidence="3 4">
    <name type="scientific">Mycolicibacterium smegmatis (strain ATCC 700084 / mc(2)155)</name>
    <name type="common">Mycobacterium smegmatis</name>
    <dbReference type="NCBI Taxonomy" id="246196"/>
    <lineage>
        <taxon>Bacteria</taxon>
        <taxon>Bacillati</taxon>
        <taxon>Actinomycetota</taxon>
        <taxon>Actinomycetes</taxon>
        <taxon>Mycobacteriales</taxon>
        <taxon>Mycobacteriaceae</taxon>
        <taxon>Mycolicibacterium</taxon>
    </lineage>
</organism>
<dbReference type="GO" id="GO:0003824">
    <property type="term" value="F:catalytic activity"/>
    <property type="evidence" value="ECO:0007669"/>
    <property type="project" value="InterPro"/>
</dbReference>
<dbReference type="Proteomes" id="UP000006158">
    <property type="component" value="Chromosome"/>
</dbReference>
<protein>
    <submittedName>
        <fullName evidence="3">3'-phosphoadenosine 5'-phosphosulfate sulfotransferase (PAPS reductase)/FAD synthetase</fullName>
    </submittedName>
</protein>
<dbReference type="AlphaFoldDB" id="I7G3E1"/>
<evidence type="ECO:0000313" key="4">
    <source>
        <dbReference type="Proteomes" id="UP000006158"/>
    </source>
</evidence>
<dbReference type="InterPro" id="IPR050128">
    <property type="entry name" value="Sulfate_adenylyltrnsfr_sub2"/>
</dbReference>
<dbReference type="Gene3D" id="3.40.50.620">
    <property type="entry name" value="HUPs"/>
    <property type="match status" value="1"/>
</dbReference>
<evidence type="ECO:0000259" key="2">
    <source>
        <dbReference type="Pfam" id="PF01507"/>
    </source>
</evidence>
<sequence length="302" mass="34412">MHRLKTAPQSHKCRAERNNVMAEAIRHICGISGGKDSSALAVYMRDRVPEMEYFFCDTGAELPETYEYLDRLETALGKPIARLNARKGFDHWFEVYRGTLPSPQMRWCTKKMKIEPLEEWIGDDYAVSYVAIRADEAGRKGYVSTKPNIRTVLPFVEGGIDHDGVLRILDEAGIGLPKYYEWRTRSGCYFCFYQRKAEWVGLAEKHPELLHRAIAIEAKVRQDAGADGDASFGEYAMKGRQYTWSGGESLPELIARREEILARHAEAQEQAKKRKKNRPVWEVLGDALDDDDDSLQCTVCAL</sequence>
<dbReference type="PANTHER" id="PTHR43196:SF2">
    <property type="entry name" value="PHOSPHOADENOSINE PHOSPHOSULFATE REDUCTASE"/>
    <property type="match status" value="1"/>
</dbReference>
<reference evidence="3 4" key="2">
    <citation type="journal article" date="2009" name="Genome Res.">
        <title>Ortho-proteogenomics: multiple proteomes investigation through orthology and a new MS-based protocol.</title>
        <authorList>
            <person name="Gallien S."/>
            <person name="Perrodou E."/>
            <person name="Carapito C."/>
            <person name="Deshayes C."/>
            <person name="Reyrat J.M."/>
            <person name="Van Dorsselaer A."/>
            <person name="Poch O."/>
            <person name="Schaeffer C."/>
            <person name="Lecompte O."/>
        </authorList>
    </citation>
    <scope>NUCLEOTIDE SEQUENCE [LARGE SCALE GENOMIC DNA]</scope>
    <source>
        <strain evidence="4">ATCC 700084 / mc(2)155</strain>
    </source>
</reference>
<evidence type="ECO:0000256" key="1">
    <source>
        <dbReference type="SAM" id="Coils"/>
    </source>
</evidence>
<reference evidence="3 4" key="1">
    <citation type="journal article" date="2007" name="Genome Biol.">
        <title>Interrupted coding sequences in Mycobacterium smegmatis: authentic mutations or sequencing errors?</title>
        <authorList>
            <person name="Deshayes C."/>
            <person name="Perrodou E."/>
            <person name="Gallien S."/>
            <person name="Euphrasie D."/>
            <person name="Schaeffer C."/>
            <person name="Van-Dorsselaer A."/>
            <person name="Poch O."/>
            <person name="Lecompte O."/>
            <person name="Reyrat J.M."/>
        </authorList>
    </citation>
    <scope>NUCLEOTIDE SEQUENCE [LARGE SCALE GENOMIC DNA]</scope>
    <source>
        <strain evidence="4">ATCC 700084 / mc(2)155</strain>
    </source>
</reference>
<proteinExistence type="predicted"/>
<gene>
    <name evidence="3" type="ordered locus">MSMEI_1210</name>
</gene>
<dbReference type="PANTHER" id="PTHR43196">
    <property type="entry name" value="SULFATE ADENYLYLTRANSFERASE SUBUNIT 2"/>
    <property type="match status" value="1"/>
</dbReference>
<dbReference type="PATRIC" id="fig|246196.56.peg.1253"/>
<feature type="domain" description="Phosphoadenosine phosphosulphate reductase" evidence="2">
    <location>
        <begin position="30"/>
        <end position="136"/>
    </location>
</feature>
<feature type="coiled-coil region" evidence="1">
    <location>
        <begin position="250"/>
        <end position="277"/>
    </location>
</feature>